<organism evidence="2 3">
    <name type="scientific">Edaphochlamys debaryana</name>
    <dbReference type="NCBI Taxonomy" id="47281"/>
    <lineage>
        <taxon>Eukaryota</taxon>
        <taxon>Viridiplantae</taxon>
        <taxon>Chlorophyta</taxon>
        <taxon>core chlorophytes</taxon>
        <taxon>Chlorophyceae</taxon>
        <taxon>CS clade</taxon>
        <taxon>Chlamydomonadales</taxon>
        <taxon>Chlamydomonadales incertae sedis</taxon>
        <taxon>Edaphochlamys</taxon>
    </lineage>
</organism>
<keyword evidence="3" id="KW-1185">Reference proteome</keyword>
<accession>A0A836C7Q2</accession>
<dbReference type="AlphaFoldDB" id="A0A836C7Q2"/>
<evidence type="ECO:0000256" key="1">
    <source>
        <dbReference type="SAM" id="MobiDB-lite"/>
    </source>
</evidence>
<comment type="caution">
    <text evidence="2">The sequence shown here is derived from an EMBL/GenBank/DDBJ whole genome shotgun (WGS) entry which is preliminary data.</text>
</comment>
<protein>
    <submittedName>
        <fullName evidence="2">Uncharacterized protein</fullName>
    </submittedName>
</protein>
<dbReference type="EMBL" id="JAEHOE010000001">
    <property type="protein sequence ID" value="KAG2502254.1"/>
    <property type="molecule type" value="Genomic_DNA"/>
</dbReference>
<feature type="compositionally biased region" description="Acidic residues" evidence="1">
    <location>
        <begin position="13"/>
        <end position="39"/>
    </location>
</feature>
<evidence type="ECO:0000313" key="3">
    <source>
        <dbReference type="Proteomes" id="UP000612055"/>
    </source>
</evidence>
<feature type="compositionally biased region" description="Basic and acidic residues" evidence="1">
    <location>
        <begin position="54"/>
        <end position="68"/>
    </location>
</feature>
<evidence type="ECO:0000313" key="2">
    <source>
        <dbReference type="EMBL" id="KAG2502254.1"/>
    </source>
</evidence>
<reference evidence="2" key="1">
    <citation type="journal article" date="2020" name="bioRxiv">
        <title>Comparative genomics of Chlamydomonas.</title>
        <authorList>
            <person name="Craig R.J."/>
            <person name="Hasan A.R."/>
            <person name="Ness R.W."/>
            <person name="Keightley P.D."/>
        </authorList>
    </citation>
    <scope>NUCLEOTIDE SEQUENCE</scope>
    <source>
        <strain evidence="2">CCAP 11/70</strain>
    </source>
</reference>
<proteinExistence type="predicted"/>
<name>A0A836C7Q2_9CHLO</name>
<dbReference type="Proteomes" id="UP000612055">
    <property type="component" value="Unassembled WGS sequence"/>
</dbReference>
<dbReference type="OrthoDB" id="531902at2759"/>
<gene>
    <name evidence="2" type="ORF">HYH03_000740</name>
</gene>
<sequence>MPAPKKARKVVSEDAEVSVSEEDSFVPSSDEEDAGSDFEPEAKPKSSSKKRKSTGKENAKPKPRDEDVAARILRSLGTTIRAQMVYKKSLKGSSSRITAEVPNLTLEQVKGMLGSELFGRASNGPKQVAVQTTDDDLQYLFGDLSKSLRYVATLVVRDGALKLTYSKENQILKVAGACIMLK</sequence>
<feature type="region of interest" description="Disordered" evidence="1">
    <location>
        <begin position="1"/>
        <end position="68"/>
    </location>
</feature>